<dbReference type="KEGG" id="vg:29059218"/>
<gene>
    <name evidence="5" type="ORF">MP1_gp0035</name>
</gene>
<keyword evidence="4" id="KW-0810">Translation regulation</keyword>
<evidence type="ECO:0000256" key="2">
    <source>
        <dbReference type="ARBA" id="ARBA00017936"/>
    </source>
</evidence>
<protein>
    <recommendedName>
        <fullName evidence="2">Translation repressor protein</fullName>
    </recommendedName>
</protein>
<evidence type="ECO:0000313" key="6">
    <source>
        <dbReference type="Proteomes" id="UP000203816"/>
    </source>
</evidence>
<reference evidence="5 6" key="1">
    <citation type="submission" date="2016-04" db="EMBL/GenBank/DDBJ databases">
        <title>Comparative genomics of Morganella phages MP1 and MP2 define new clades among the T4 and T7-like Viruses.</title>
        <authorList>
            <person name="Pinto G."/>
            <person name="Oliveira A."/>
            <person name="Malgorzata L."/>
            <person name="Kropinski A."/>
            <person name="Azeredo J."/>
        </authorList>
    </citation>
    <scope>NUCLEOTIDE SEQUENCE [LARGE SCALE GENOMIC DNA]</scope>
</reference>
<keyword evidence="6" id="KW-1185">Reference proteome</keyword>
<evidence type="ECO:0000256" key="3">
    <source>
        <dbReference type="ARBA" id="ARBA00022491"/>
    </source>
</evidence>
<sequence length="119" mass="14011">MIEIKLNTPDDFLKIRETLTRIGIANNTKKVIYQSCHILQKQGKYFIVHFKELLKLDGRIVNITDEDIQRRNNIAGLLEDWGLCDILSDVIITDEHNFRVISFQQKKDWTLVHKYKIGN</sequence>
<dbReference type="GO" id="GO:0003723">
    <property type="term" value="F:RNA binding"/>
    <property type="evidence" value="ECO:0007669"/>
    <property type="project" value="InterPro"/>
</dbReference>
<organism evidence="5 6">
    <name type="scientific">Morganella phage vB_MmoM_MP1</name>
    <dbReference type="NCBI Taxonomy" id="1852628"/>
    <lineage>
        <taxon>Viruses</taxon>
        <taxon>Duplodnaviria</taxon>
        <taxon>Heunggongvirae</taxon>
        <taxon>Uroviricota</taxon>
        <taxon>Caudoviricetes</taxon>
        <taxon>Pantevenvirales</taxon>
        <taxon>Straboviridae</taxon>
        <taxon>Gualtarvirus</taxon>
        <taxon>Gualtarvirus mp1</taxon>
    </lineage>
</organism>
<dbReference type="Pfam" id="PF01818">
    <property type="entry name" value="Translat_reg"/>
    <property type="match status" value="1"/>
</dbReference>
<dbReference type="EMBL" id="KX078569">
    <property type="protein sequence ID" value="ANM46544.1"/>
    <property type="molecule type" value="Genomic_DNA"/>
</dbReference>
<name>A0A192Y9Z3_9CAUD</name>
<dbReference type="InterPro" id="IPR002702">
    <property type="entry name" value="Transl_repress_RegA"/>
</dbReference>
<evidence type="ECO:0000256" key="1">
    <source>
        <dbReference type="ARBA" id="ARBA00003563"/>
    </source>
</evidence>
<dbReference type="OrthoDB" id="14181at10239"/>
<dbReference type="SUPFAM" id="SSF55064">
    <property type="entry name" value="Translational regulator protein regA"/>
    <property type="match status" value="1"/>
</dbReference>
<comment type="function">
    <text evidence="1">Controls the translation of a number of proteins (such as regA itself, rIIB and at least 35 others) by binding to their mRNA.</text>
</comment>
<dbReference type="InterPro" id="IPR036516">
    <property type="entry name" value="Transl_repress_RegA_sf"/>
</dbReference>
<dbReference type="Proteomes" id="UP000203816">
    <property type="component" value="Segment"/>
</dbReference>
<dbReference type="RefSeq" id="YP_009279892.1">
    <property type="nucleotide sequence ID" value="NC_031020.1"/>
</dbReference>
<dbReference type="GeneID" id="29059218"/>
<evidence type="ECO:0000313" key="5">
    <source>
        <dbReference type="EMBL" id="ANM46544.1"/>
    </source>
</evidence>
<evidence type="ECO:0000256" key="4">
    <source>
        <dbReference type="ARBA" id="ARBA00022845"/>
    </source>
</evidence>
<accession>A0A192Y9Z3</accession>
<proteinExistence type="predicted"/>
<keyword evidence="3" id="KW-0678">Repressor</keyword>
<dbReference type="Gene3D" id="3.30.70.650">
    <property type="entry name" value="Translation repressor RegA"/>
    <property type="match status" value="1"/>
</dbReference>